<accession>A0ABY5PFH3</accession>
<reference evidence="2" key="1">
    <citation type="submission" date="2021-11" db="EMBL/GenBank/DDBJ databases">
        <title>Cultivation dependent microbiological survey of springs from the worlds oldest radium mine currently devoted to the extraction of radon-saturated water.</title>
        <authorList>
            <person name="Kapinusova G."/>
            <person name="Smrhova T."/>
            <person name="Strejcek M."/>
            <person name="Suman J."/>
            <person name="Jani K."/>
            <person name="Pajer P."/>
            <person name="Uhlik O."/>
        </authorList>
    </citation>
    <scope>NUCLEOTIDE SEQUENCE [LARGE SCALE GENOMIC DNA]</scope>
    <source>
        <strain evidence="2">J379</strain>
    </source>
</reference>
<proteinExistence type="predicted"/>
<dbReference type="RefSeq" id="WP_353863807.1">
    <property type="nucleotide sequence ID" value="NZ_CP088295.1"/>
</dbReference>
<gene>
    <name evidence="1" type="ORF">LRS13_21915</name>
</gene>
<evidence type="ECO:0000313" key="2">
    <source>
        <dbReference type="Proteomes" id="UP001058860"/>
    </source>
</evidence>
<dbReference type="Proteomes" id="UP001058860">
    <property type="component" value="Chromosome"/>
</dbReference>
<keyword evidence="2" id="KW-1185">Reference proteome</keyword>
<sequence>MTGGPTTQGAPSCPRTAPLTDTLELRPARAADRAALHRLAVLDSQSPPGAGDHLIALTGDTPVAAIAVRGDWHAADPFQRSAGALELLQARRAQLRRADRVAARGGARRAARLVASISRG</sequence>
<organism evidence="1 2">
    <name type="scientific">Svornostia abyssi</name>
    <dbReference type="NCBI Taxonomy" id="2898438"/>
    <lineage>
        <taxon>Bacteria</taxon>
        <taxon>Bacillati</taxon>
        <taxon>Actinomycetota</taxon>
        <taxon>Thermoleophilia</taxon>
        <taxon>Solirubrobacterales</taxon>
        <taxon>Baekduiaceae</taxon>
        <taxon>Svornostia</taxon>
    </lineage>
</organism>
<evidence type="ECO:0000313" key="1">
    <source>
        <dbReference type="EMBL" id="UUY03297.1"/>
    </source>
</evidence>
<protein>
    <submittedName>
        <fullName evidence="1">Uncharacterized protein</fullName>
    </submittedName>
</protein>
<name>A0ABY5PFH3_9ACTN</name>
<dbReference type="EMBL" id="CP088295">
    <property type="protein sequence ID" value="UUY03297.1"/>
    <property type="molecule type" value="Genomic_DNA"/>
</dbReference>